<dbReference type="InterPro" id="IPR035437">
    <property type="entry name" value="SNase_OB-fold_sf"/>
</dbReference>
<dbReference type="GO" id="GO:0004519">
    <property type="term" value="F:endonuclease activity"/>
    <property type="evidence" value="ECO:0007669"/>
    <property type="project" value="UniProtKB-KW"/>
</dbReference>
<dbReference type="SUPFAM" id="SSF50199">
    <property type="entry name" value="Staphylococcal nuclease"/>
    <property type="match status" value="1"/>
</dbReference>
<evidence type="ECO:0000256" key="1">
    <source>
        <dbReference type="ARBA" id="ARBA00005435"/>
    </source>
</evidence>
<keyword evidence="4" id="KW-0378">Hydrolase</keyword>
<name>A0A1X2GC00_9FUNG</name>
<evidence type="ECO:0000256" key="5">
    <source>
        <dbReference type="ARBA" id="ARBA00022837"/>
    </source>
</evidence>
<dbReference type="GO" id="GO:0016787">
    <property type="term" value="F:hydrolase activity"/>
    <property type="evidence" value="ECO:0007669"/>
    <property type="project" value="UniProtKB-KW"/>
</dbReference>
<proteinExistence type="inferred from homology"/>
<organism evidence="7 8">
    <name type="scientific">Hesseltinella vesiculosa</name>
    <dbReference type="NCBI Taxonomy" id="101127"/>
    <lineage>
        <taxon>Eukaryota</taxon>
        <taxon>Fungi</taxon>
        <taxon>Fungi incertae sedis</taxon>
        <taxon>Mucoromycota</taxon>
        <taxon>Mucoromycotina</taxon>
        <taxon>Mucoromycetes</taxon>
        <taxon>Mucorales</taxon>
        <taxon>Cunninghamellaceae</taxon>
        <taxon>Hesseltinella</taxon>
    </lineage>
</organism>
<feature type="domain" description="TNase-like" evidence="6">
    <location>
        <begin position="70"/>
        <end position="217"/>
    </location>
</feature>
<dbReference type="Proteomes" id="UP000242146">
    <property type="component" value="Unassembled WGS sequence"/>
</dbReference>
<evidence type="ECO:0000313" key="8">
    <source>
        <dbReference type="Proteomes" id="UP000242146"/>
    </source>
</evidence>
<evidence type="ECO:0000256" key="4">
    <source>
        <dbReference type="ARBA" id="ARBA00022801"/>
    </source>
</evidence>
<dbReference type="SMART" id="SM00318">
    <property type="entry name" value="SNc"/>
    <property type="match status" value="1"/>
</dbReference>
<dbReference type="EMBL" id="MCGT01000024">
    <property type="protein sequence ID" value="ORX50204.1"/>
    <property type="molecule type" value="Genomic_DNA"/>
</dbReference>
<comment type="similarity">
    <text evidence="1">Belongs to the LCL3 family.</text>
</comment>
<protein>
    <submittedName>
        <fullName evidence="7">SNase-domain-containing protein</fullName>
    </submittedName>
</protein>
<dbReference type="Pfam" id="PF00565">
    <property type="entry name" value="SNase"/>
    <property type="match status" value="1"/>
</dbReference>
<dbReference type="Gene3D" id="2.40.50.90">
    <property type="match status" value="1"/>
</dbReference>
<evidence type="ECO:0000313" key="7">
    <source>
        <dbReference type="EMBL" id="ORX50204.1"/>
    </source>
</evidence>
<dbReference type="AlphaFoldDB" id="A0A1X2GC00"/>
<dbReference type="InterPro" id="IPR016071">
    <property type="entry name" value="Staphylococal_nuclease_OB-fold"/>
</dbReference>
<comment type="caution">
    <text evidence="7">The sequence shown here is derived from an EMBL/GenBank/DDBJ whole genome shotgun (WGS) entry which is preliminary data.</text>
</comment>
<accession>A0A1X2GC00</accession>
<dbReference type="PANTHER" id="PTHR12302">
    <property type="entry name" value="EBNA2 BINDING PROTEIN P100"/>
    <property type="match status" value="1"/>
</dbReference>
<sequence length="217" mass="24585">MVFGLTKGQGDSVKKEQEEWGDAVVKVIWRPVAIGLCVGLPAAYFLYTTVIGKRYPTAAHIPPEVFNKRTVIRGKVMSVGDSDNFRIYHTPGIGWGWWRHIPKTRKELRDQTIPIRIAGVDAPEGAHFGMPKQPFYDESKAYLTSLVQNRFVKVELLARDQYNRAVGMVYIRSPPFFTRKNVSEEMLKQGMASLYVAKGAAYADQKHRLEKAEARAK</sequence>
<reference evidence="7 8" key="1">
    <citation type="submission" date="2016-07" db="EMBL/GenBank/DDBJ databases">
        <title>Pervasive Adenine N6-methylation of Active Genes in Fungi.</title>
        <authorList>
            <consortium name="DOE Joint Genome Institute"/>
            <person name="Mondo S.J."/>
            <person name="Dannebaum R.O."/>
            <person name="Kuo R.C."/>
            <person name="Labutti K."/>
            <person name="Haridas S."/>
            <person name="Kuo A."/>
            <person name="Salamov A."/>
            <person name="Ahrendt S.R."/>
            <person name="Lipzen A."/>
            <person name="Sullivan W."/>
            <person name="Andreopoulos W.B."/>
            <person name="Clum A."/>
            <person name="Lindquist E."/>
            <person name="Daum C."/>
            <person name="Ramamoorthy G.K."/>
            <person name="Gryganskyi A."/>
            <person name="Culley D."/>
            <person name="Magnuson J.K."/>
            <person name="James T.Y."/>
            <person name="O'Malley M.A."/>
            <person name="Stajich J.E."/>
            <person name="Spatafora J.W."/>
            <person name="Visel A."/>
            <person name="Grigoriev I.V."/>
        </authorList>
    </citation>
    <scope>NUCLEOTIDE SEQUENCE [LARGE SCALE GENOMIC DNA]</scope>
    <source>
        <strain evidence="7 8">NRRL 3301</strain>
    </source>
</reference>
<keyword evidence="3" id="KW-0255">Endonuclease</keyword>
<keyword evidence="5" id="KW-0106">Calcium</keyword>
<dbReference type="STRING" id="101127.A0A1X2GC00"/>
<keyword evidence="2" id="KW-0540">Nuclease</keyword>
<gene>
    <name evidence="7" type="ORF">DM01DRAFT_259546</name>
</gene>
<keyword evidence="8" id="KW-1185">Reference proteome</keyword>
<evidence type="ECO:0000256" key="3">
    <source>
        <dbReference type="ARBA" id="ARBA00022759"/>
    </source>
</evidence>
<dbReference type="PANTHER" id="PTHR12302:SF3">
    <property type="entry name" value="SERINE_THREONINE-PROTEIN KINASE 31"/>
    <property type="match status" value="1"/>
</dbReference>
<evidence type="ECO:0000259" key="6">
    <source>
        <dbReference type="PROSITE" id="PS50830"/>
    </source>
</evidence>
<dbReference type="OrthoDB" id="430293at2759"/>
<evidence type="ECO:0000256" key="2">
    <source>
        <dbReference type="ARBA" id="ARBA00022722"/>
    </source>
</evidence>
<dbReference type="PROSITE" id="PS50830">
    <property type="entry name" value="TNASE_3"/>
    <property type="match status" value="1"/>
</dbReference>
<dbReference type="GO" id="GO:0005739">
    <property type="term" value="C:mitochondrion"/>
    <property type="evidence" value="ECO:0007669"/>
    <property type="project" value="TreeGrafter"/>
</dbReference>